<dbReference type="OrthoDB" id="3264031at2759"/>
<gene>
    <name evidence="1" type="ORF">OE88DRAFT_1646336</name>
</gene>
<keyword evidence="2" id="KW-1185">Reference proteome</keyword>
<dbReference type="EMBL" id="ML213516">
    <property type="protein sequence ID" value="TFK49272.1"/>
    <property type="molecule type" value="Genomic_DNA"/>
</dbReference>
<proteinExistence type="predicted"/>
<reference evidence="1 2" key="1">
    <citation type="journal article" date="2019" name="Nat. Ecol. Evol.">
        <title>Megaphylogeny resolves global patterns of mushroom evolution.</title>
        <authorList>
            <person name="Varga T."/>
            <person name="Krizsan K."/>
            <person name="Foldi C."/>
            <person name="Dima B."/>
            <person name="Sanchez-Garcia M."/>
            <person name="Sanchez-Ramirez S."/>
            <person name="Szollosi G.J."/>
            <person name="Szarkandi J.G."/>
            <person name="Papp V."/>
            <person name="Albert L."/>
            <person name="Andreopoulos W."/>
            <person name="Angelini C."/>
            <person name="Antonin V."/>
            <person name="Barry K.W."/>
            <person name="Bougher N.L."/>
            <person name="Buchanan P."/>
            <person name="Buyck B."/>
            <person name="Bense V."/>
            <person name="Catcheside P."/>
            <person name="Chovatia M."/>
            <person name="Cooper J."/>
            <person name="Damon W."/>
            <person name="Desjardin D."/>
            <person name="Finy P."/>
            <person name="Geml J."/>
            <person name="Haridas S."/>
            <person name="Hughes K."/>
            <person name="Justo A."/>
            <person name="Karasinski D."/>
            <person name="Kautmanova I."/>
            <person name="Kiss B."/>
            <person name="Kocsube S."/>
            <person name="Kotiranta H."/>
            <person name="LaButti K.M."/>
            <person name="Lechner B.E."/>
            <person name="Liimatainen K."/>
            <person name="Lipzen A."/>
            <person name="Lukacs Z."/>
            <person name="Mihaltcheva S."/>
            <person name="Morgado L.N."/>
            <person name="Niskanen T."/>
            <person name="Noordeloos M.E."/>
            <person name="Ohm R.A."/>
            <person name="Ortiz-Santana B."/>
            <person name="Ovrebo C."/>
            <person name="Racz N."/>
            <person name="Riley R."/>
            <person name="Savchenko A."/>
            <person name="Shiryaev A."/>
            <person name="Soop K."/>
            <person name="Spirin V."/>
            <person name="Szebenyi C."/>
            <person name="Tomsovsky M."/>
            <person name="Tulloss R.E."/>
            <person name="Uehling J."/>
            <person name="Grigoriev I.V."/>
            <person name="Vagvolgyi C."/>
            <person name="Papp T."/>
            <person name="Martin F.M."/>
            <person name="Miettinen O."/>
            <person name="Hibbett D.S."/>
            <person name="Nagy L.G."/>
        </authorList>
    </citation>
    <scope>NUCLEOTIDE SEQUENCE [LARGE SCALE GENOMIC DNA]</scope>
    <source>
        <strain evidence="1 2">OMC1185</strain>
    </source>
</reference>
<evidence type="ECO:0000313" key="1">
    <source>
        <dbReference type="EMBL" id="TFK49272.1"/>
    </source>
</evidence>
<accession>A0A5C3MWM7</accession>
<evidence type="ECO:0000313" key="2">
    <source>
        <dbReference type="Proteomes" id="UP000305948"/>
    </source>
</evidence>
<name>A0A5C3MWM7_9AGAM</name>
<dbReference type="AlphaFoldDB" id="A0A5C3MWM7"/>
<sequence length="212" mass="23700">MISSPPGQDIGTGCNNLKSDAQARESGNFRLRVLRSKIQLYSTADDFASTRRVVELLIPSRRWKRSQTIPPCQPPSPLPAACNSGNAWYTGAIDFEEGLKWANRYRASIGEELLEPGIGDSCKVLLTLDRRIKELGGVGCAFSGRQDSDGSFHALMVVTRSFMDMVPYADGKWYLTRKQGGPGPDRDAAKRILREEGVQWKRFRVFPLLTKY</sequence>
<organism evidence="1 2">
    <name type="scientific">Heliocybe sulcata</name>
    <dbReference type="NCBI Taxonomy" id="5364"/>
    <lineage>
        <taxon>Eukaryota</taxon>
        <taxon>Fungi</taxon>
        <taxon>Dikarya</taxon>
        <taxon>Basidiomycota</taxon>
        <taxon>Agaricomycotina</taxon>
        <taxon>Agaricomycetes</taxon>
        <taxon>Gloeophyllales</taxon>
        <taxon>Gloeophyllaceae</taxon>
        <taxon>Heliocybe</taxon>
    </lineage>
</organism>
<protein>
    <submittedName>
        <fullName evidence="1">Uncharacterized protein</fullName>
    </submittedName>
</protein>
<dbReference type="Proteomes" id="UP000305948">
    <property type="component" value="Unassembled WGS sequence"/>
</dbReference>